<dbReference type="Gene3D" id="1.10.510.10">
    <property type="entry name" value="Transferase(Phosphotransferase) domain 1"/>
    <property type="match status" value="1"/>
</dbReference>
<dbReference type="GO" id="GO:0005576">
    <property type="term" value="C:extracellular region"/>
    <property type="evidence" value="ECO:0007669"/>
    <property type="project" value="UniProtKB-SubCell"/>
</dbReference>
<dbReference type="GO" id="GO:0043657">
    <property type="term" value="C:host cell"/>
    <property type="evidence" value="ECO:0007669"/>
    <property type="project" value="UniProtKB-SubCell"/>
</dbReference>
<gene>
    <name evidence="5" type="ORF">RSOLAG22IIIB_09424</name>
</gene>
<keyword evidence="6" id="KW-1185">Reference proteome</keyword>
<reference evidence="5 6" key="1">
    <citation type="submission" date="2015-07" db="EMBL/GenBank/DDBJ databases">
        <authorList>
            <person name="Noorani M."/>
        </authorList>
    </citation>
    <scope>NUCLEOTIDE SEQUENCE [LARGE SCALE GENOMIC DNA]</scope>
    <source>
        <strain evidence="5">BBA 69670</strain>
    </source>
</reference>
<dbReference type="InterPro" id="IPR045379">
    <property type="entry name" value="Crinkler_N"/>
</dbReference>
<sequence length="590" mass="66425">MARPATIRLNCIISGDDAENTFVVTLPSDSTVTDLVVSIGDTHKRFTGEDLTGIRLIQCSLTKDQLSKLESLTNEPPLSRMGYIEDYWPDFSTIDRKMVHVLVYAANRSRVVPETPQISPDAGITDTISQLTLAQEKTQRKIQDGLSASTAALPRIFMAEQKRDDTPIYNGRPWDRTGKPIEIYHSAFRVFLDNLNQEDIASELDYTSTENLLWDSQAIYKDKGKRGIAITTQLSTLLRRDISYERVSGCQADGVIKWRALNNGLQAYYSILDIKNEIGDATCDPSIQGAQSYAKYWSQDEVNPIRKLSCCPSFILAIAGPWICILGGIYLTEIVVQPLTEMLWMANHPHKESRLRYLSRVFAALRDGIDHLDAYYRSLVSNISPATPLREDLARFYPDICQYQANGHETKIIYVDDINRLVFKAQTEDGRYVVVKFVERYNAPAHELLALHGLAPKLLFDSADRLYGGYRMVVMELIDGKPLSEHAEITVGPQAATEMLRRVCPSVEQALKLLHGDNFAFGDLRPPNIMVVEENGETKAKLVDFDWCVVAGEGRYPVNLSEQIMWPEGVARGGFIQKEHDNAMFDSIFP</sequence>
<dbReference type="EMBL" id="CYGV01001224">
    <property type="protein sequence ID" value="CUA71256.1"/>
    <property type="molecule type" value="Genomic_DNA"/>
</dbReference>
<dbReference type="Pfam" id="PF20147">
    <property type="entry name" value="Crinkler"/>
    <property type="match status" value="1"/>
</dbReference>
<dbReference type="InterPro" id="IPR000719">
    <property type="entry name" value="Prot_kinase_dom"/>
</dbReference>
<dbReference type="GO" id="GO:0004672">
    <property type="term" value="F:protein kinase activity"/>
    <property type="evidence" value="ECO:0007669"/>
    <property type="project" value="InterPro"/>
</dbReference>
<evidence type="ECO:0000313" key="6">
    <source>
        <dbReference type="Proteomes" id="UP000044841"/>
    </source>
</evidence>
<comment type="subcellular location">
    <subcellularLocation>
        <location evidence="1">Host cell</location>
    </subcellularLocation>
    <subcellularLocation>
        <location evidence="2">Secreted</location>
    </subcellularLocation>
</comment>
<evidence type="ECO:0000259" key="4">
    <source>
        <dbReference type="PROSITE" id="PS50011"/>
    </source>
</evidence>
<evidence type="ECO:0000256" key="3">
    <source>
        <dbReference type="ARBA" id="ARBA00022525"/>
    </source>
</evidence>
<dbReference type="Proteomes" id="UP000044841">
    <property type="component" value="Unassembled WGS sequence"/>
</dbReference>
<dbReference type="PROSITE" id="PS50011">
    <property type="entry name" value="PROTEIN_KINASE_DOM"/>
    <property type="match status" value="1"/>
</dbReference>
<proteinExistence type="predicted"/>
<feature type="domain" description="Protein kinase" evidence="4">
    <location>
        <begin position="398"/>
        <end position="590"/>
    </location>
</feature>
<dbReference type="AlphaFoldDB" id="A0A0K6FYC0"/>
<dbReference type="GO" id="GO:0005524">
    <property type="term" value="F:ATP binding"/>
    <property type="evidence" value="ECO:0007669"/>
    <property type="project" value="InterPro"/>
</dbReference>
<dbReference type="InterPro" id="IPR011009">
    <property type="entry name" value="Kinase-like_dom_sf"/>
</dbReference>
<accession>A0A0K6FYC0</accession>
<evidence type="ECO:0000256" key="1">
    <source>
        <dbReference type="ARBA" id="ARBA00004340"/>
    </source>
</evidence>
<evidence type="ECO:0000256" key="2">
    <source>
        <dbReference type="ARBA" id="ARBA00004613"/>
    </source>
</evidence>
<evidence type="ECO:0000313" key="5">
    <source>
        <dbReference type="EMBL" id="CUA71256.1"/>
    </source>
</evidence>
<dbReference type="SUPFAM" id="SSF56112">
    <property type="entry name" value="Protein kinase-like (PK-like)"/>
    <property type="match status" value="1"/>
</dbReference>
<keyword evidence="3" id="KW-0964">Secreted</keyword>
<name>A0A0K6FYC0_9AGAM</name>
<protein>
    <recommendedName>
        <fullName evidence="4">Protein kinase domain-containing protein</fullName>
    </recommendedName>
</protein>
<organism evidence="5 6">
    <name type="scientific">Rhizoctonia solani</name>
    <dbReference type="NCBI Taxonomy" id="456999"/>
    <lineage>
        <taxon>Eukaryota</taxon>
        <taxon>Fungi</taxon>
        <taxon>Dikarya</taxon>
        <taxon>Basidiomycota</taxon>
        <taxon>Agaricomycotina</taxon>
        <taxon>Agaricomycetes</taxon>
        <taxon>Cantharellales</taxon>
        <taxon>Ceratobasidiaceae</taxon>
        <taxon>Rhizoctonia</taxon>
    </lineage>
</organism>